<comment type="subcellular location">
    <subcellularLocation>
        <location evidence="1">Secreted</location>
    </subcellularLocation>
</comment>
<dbReference type="HOGENOM" id="CLU_016031_1_3_1"/>
<comment type="function">
    <text evidence="12">Pectinolytic enzyme involved in the degradation of xylogalacturonan (xga), a galacturonan backbone heavily substituted with xylose, and which is one important component of the hairy regions of pectin. Activity requires a galacturonic acid backbone substituted with xylose.</text>
</comment>
<name>A0A024RW97_HYPJR</name>
<keyword evidence="3" id="KW-0964">Secreted</keyword>
<evidence type="ECO:0000256" key="13">
    <source>
        <dbReference type="PROSITE-ProRule" id="PRU10052"/>
    </source>
</evidence>
<dbReference type="GO" id="GO:0005576">
    <property type="term" value="C:extracellular region"/>
    <property type="evidence" value="ECO:0007669"/>
    <property type="project" value="UniProtKB-SubCell"/>
</dbReference>
<evidence type="ECO:0000256" key="14">
    <source>
        <dbReference type="RuleBase" id="RU361169"/>
    </source>
</evidence>
<keyword evidence="9 14" id="KW-0326">Glycosidase</keyword>
<evidence type="ECO:0000256" key="6">
    <source>
        <dbReference type="ARBA" id="ARBA00022801"/>
    </source>
</evidence>
<evidence type="ECO:0000256" key="15">
    <source>
        <dbReference type="SAM" id="SignalP"/>
    </source>
</evidence>
<dbReference type="EMBL" id="KI911172">
    <property type="protein sequence ID" value="ETR97384.1"/>
    <property type="molecule type" value="Genomic_DNA"/>
</dbReference>
<dbReference type="PANTHER" id="PTHR31736">
    <property type="match status" value="1"/>
</dbReference>
<dbReference type="GO" id="GO:0071555">
    <property type="term" value="P:cell wall organization"/>
    <property type="evidence" value="ECO:0007669"/>
    <property type="project" value="UniProtKB-KW"/>
</dbReference>
<evidence type="ECO:0000256" key="4">
    <source>
        <dbReference type="ARBA" id="ARBA00022729"/>
    </source>
</evidence>
<proteinExistence type="inferred from homology"/>
<evidence type="ECO:0000256" key="2">
    <source>
        <dbReference type="ARBA" id="ARBA00008834"/>
    </source>
</evidence>
<dbReference type="OrthoDB" id="187139at2759"/>
<evidence type="ECO:0000256" key="10">
    <source>
        <dbReference type="ARBA" id="ARBA00023316"/>
    </source>
</evidence>
<dbReference type="Proteomes" id="UP000024376">
    <property type="component" value="Unassembled WGS sequence"/>
</dbReference>
<evidence type="ECO:0000256" key="8">
    <source>
        <dbReference type="ARBA" id="ARBA00023277"/>
    </source>
</evidence>
<dbReference type="AlphaFoldDB" id="A0A024RW97"/>
<keyword evidence="16" id="KW-0456">Lyase</keyword>
<dbReference type="InterPro" id="IPR012334">
    <property type="entry name" value="Pectin_lyas_fold"/>
</dbReference>
<protein>
    <submittedName>
        <fullName evidence="16">Pectin lyase-like protein</fullName>
    </submittedName>
</protein>
<feature type="signal peptide" evidence="15">
    <location>
        <begin position="1"/>
        <end position="18"/>
    </location>
</feature>
<evidence type="ECO:0000256" key="5">
    <source>
        <dbReference type="ARBA" id="ARBA00022737"/>
    </source>
</evidence>
<feature type="chain" id="PRO_5001533814" evidence="15">
    <location>
        <begin position="19"/>
        <end position="405"/>
    </location>
</feature>
<evidence type="ECO:0000256" key="12">
    <source>
        <dbReference type="ARBA" id="ARBA00037278"/>
    </source>
</evidence>
<dbReference type="Pfam" id="PF00295">
    <property type="entry name" value="Glyco_hydro_28"/>
    <property type="match status" value="1"/>
</dbReference>
<sequence>MLLGGCLVLVAVVANVAAVNLLQPPTKVIKRASTCTPVAGRSSATDDTLAIQSAIASCSSGTIVIPASTTYHINTALSFKGCSGCTLQIEGTLQAISDTNYWEGLRAIFLMDGINGANIYSNTGKGVIDGNGQAAWDVFAANSSYRRPTLFYINNSKNVNVRNLYFKSAPNVFHSVTGGSSNVTYTDITLYAVSNSSNVAHNTDGWDIGQSTYVSINHATVTNDDDCVAFKPGSSFATVTNITCTGSHGISVGSLGSGAGNTDTVQNCFVSGATMIDSTKAAGLKLYPGPPKHGTAIVTNVTFENFVLKNTDYAFQVQSCYGEDASYCSSSPSTAQVKGVVVRNFSGTTSSHYSPNVANLNCPAAGSCGLTLSNITVKPPSGSAVFQCANTPSSIGVPCSAGASG</sequence>
<dbReference type="GO" id="GO:0016829">
    <property type="term" value="F:lyase activity"/>
    <property type="evidence" value="ECO:0007669"/>
    <property type="project" value="UniProtKB-KW"/>
</dbReference>
<keyword evidence="8" id="KW-0119">Carbohydrate metabolism</keyword>
<reference evidence="17" key="1">
    <citation type="journal article" date="2013" name="Ind. Biotechnol.">
        <title>Comparative genomics analysis of Trichoderma reesei strains.</title>
        <authorList>
            <person name="Koike H."/>
            <person name="Aerts A."/>
            <person name="LaButti K."/>
            <person name="Grigoriev I.V."/>
            <person name="Baker S.E."/>
        </authorList>
    </citation>
    <scope>NUCLEOTIDE SEQUENCE [LARGE SCALE GENOMIC DNA]</scope>
    <source>
        <strain evidence="17">ATCC 56765 / BCRC 32924 / NRRL 11460 / Rut C-30</strain>
    </source>
</reference>
<evidence type="ECO:0000256" key="11">
    <source>
        <dbReference type="ARBA" id="ARBA00023326"/>
    </source>
</evidence>
<keyword evidence="11" id="KW-0624">Polysaccharide degradation</keyword>
<keyword evidence="4 15" id="KW-0732">Signal</keyword>
<dbReference type="InterPro" id="IPR000743">
    <property type="entry name" value="Glyco_hydro_28"/>
</dbReference>
<evidence type="ECO:0000256" key="9">
    <source>
        <dbReference type="ARBA" id="ARBA00023295"/>
    </source>
</evidence>
<dbReference type="KEGG" id="trr:M419DRAFT_91734"/>
<dbReference type="SUPFAM" id="SSF51126">
    <property type="entry name" value="Pectin lyase-like"/>
    <property type="match status" value="1"/>
</dbReference>
<evidence type="ECO:0000313" key="17">
    <source>
        <dbReference type="Proteomes" id="UP000024376"/>
    </source>
</evidence>
<keyword evidence="7" id="KW-0325">Glycoprotein</keyword>
<comment type="similarity">
    <text evidence="2 14">Belongs to the glycosyl hydrolase 28 family.</text>
</comment>
<keyword evidence="10" id="KW-0961">Cell wall biogenesis/degradation</keyword>
<evidence type="ECO:0000256" key="7">
    <source>
        <dbReference type="ARBA" id="ARBA00023180"/>
    </source>
</evidence>
<dbReference type="GO" id="GO:0004650">
    <property type="term" value="F:polygalacturonase activity"/>
    <property type="evidence" value="ECO:0007669"/>
    <property type="project" value="InterPro"/>
</dbReference>
<dbReference type="Gene3D" id="2.160.20.10">
    <property type="entry name" value="Single-stranded right-handed beta-helix, Pectin lyase-like"/>
    <property type="match status" value="1"/>
</dbReference>
<gene>
    <name evidence="16" type="ORF">M419DRAFT_91734</name>
</gene>
<dbReference type="InterPro" id="IPR011050">
    <property type="entry name" value="Pectin_lyase_fold/virulence"/>
</dbReference>
<evidence type="ECO:0000256" key="1">
    <source>
        <dbReference type="ARBA" id="ARBA00004613"/>
    </source>
</evidence>
<dbReference type="PROSITE" id="PS00502">
    <property type="entry name" value="POLYGALACTURONASE"/>
    <property type="match status" value="1"/>
</dbReference>
<keyword evidence="5" id="KW-0677">Repeat</keyword>
<organism evidence="16 17">
    <name type="scientific">Hypocrea jecorina (strain ATCC 56765 / BCRC 32924 / NRRL 11460 / Rut C-30)</name>
    <name type="common">Trichoderma reesei</name>
    <dbReference type="NCBI Taxonomy" id="1344414"/>
    <lineage>
        <taxon>Eukaryota</taxon>
        <taxon>Fungi</taxon>
        <taxon>Dikarya</taxon>
        <taxon>Ascomycota</taxon>
        <taxon>Pezizomycotina</taxon>
        <taxon>Sordariomycetes</taxon>
        <taxon>Hypocreomycetidae</taxon>
        <taxon>Hypocreales</taxon>
        <taxon>Hypocreaceae</taxon>
        <taxon>Trichoderma</taxon>
    </lineage>
</organism>
<keyword evidence="6 14" id="KW-0378">Hydrolase</keyword>
<accession>A0A024RW97</accession>
<feature type="active site" evidence="13">
    <location>
        <position position="248"/>
    </location>
</feature>
<evidence type="ECO:0000256" key="3">
    <source>
        <dbReference type="ARBA" id="ARBA00022525"/>
    </source>
</evidence>
<evidence type="ECO:0000313" key="16">
    <source>
        <dbReference type="EMBL" id="ETR97384.1"/>
    </source>
</evidence>
<dbReference type="GO" id="GO:0000272">
    <property type="term" value="P:polysaccharide catabolic process"/>
    <property type="evidence" value="ECO:0007669"/>
    <property type="project" value="UniProtKB-KW"/>
</dbReference>
<dbReference type="PANTHER" id="PTHR31736:SF9">
    <property type="entry name" value="ENDO-XYLOGALACTURONAN HYDROLASE A-RELATED"/>
    <property type="match status" value="1"/>
</dbReference>